<proteinExistence type="predicted"/>
<dbReference type="RefSeq" id="WP_246550134.1">
    <property type="nucleotide sequence ID" value="NZ_BAAASK010000031.1"/>
</dbReference>
<evidence type="ECO:0000313" key="2">
    <source>
        <dbReference type="EMBL" id="GAA2700084.1"/>
    </source>
</evidence>
<organism evidence="2 3">
    <name type="scientific">Streptomyces violaceolatus</name>
    <dbReference type="NCBI Taxonomy" id="67378"/>
    <lineage>
        <taxon>Bacteria</taxon>
        <taxon>Bacillati</taxon>
        <taxon>Actinomycetota</taxon>
        <taxon>Actinomycetes</taxon>
        <taxon>Kitasatosporales</taxon>
        <taxon>Streptomycetaceae</taxon>
        <taxon>Streptomyces</taxon>
        <taxon>Streptomyces violaceoruber group</taxon>
    </lineage>
</organism>
<evidence type="ECO:0000256" key="1">
    <source>
        <dbReference type="SAM" id="Phobius"/>
    </source>
</evidence>
<keyword evidence="1" id="KW-1133">Transmembrane helix</keyword>
<dbReference type="Proteomes" id="UP001499989">
    <property type="component" value="Unassembled WGS sequence"/>
</dbReference>
<feature type="transmembrane region" description="Helical" evidence="1">
    <location>
        <begin position="15"/>
        <end position="39"/>
    </location>
</feature>
<sequence>MYPTGVGVRGEAAEILSLVVNIAVGLVTSVISGSCVLLWQRGKEARVLRRKAAFFGIAPGGECLIVMNDKYDRPGSAAHGDVRAMIEVATLLSELDCRVSVEPSNAFRASNDGRTEFCIGGPWSGSNLRTGGHLTAHVPGISWHPFGPGPDSNAIVVGNSRFLWDRGNEEYALVAKFTPSESTRPVFLVCGQSSLANHAAVHFLKRAHGELARAVSSIDRFCIIVRVSSIATYGFQHTGLESDVTAAAFAAPA</sequence>
<dbReference type="EMBL" id="BAAASK010000031">
    <property type="protein sequence ID" value="GAA2700084.1"/>
    <property type="molecule type" value="Genomic_DNA"/>
</dbReference>
<keyword evidence="3" id="KW-1185">Reference proteome</keyword>
<comment type="caution">
    <text evidence="2">The sequence shown here is derived from an EMBL/GenBank/DDBJ whole genome shotgun (WGS) entry which is preliminary data.</text>
</comment>
<name>A0ABN3TGD2_9ACTN</name>
<evidence type="ECO:0000313" key="3">
    <source>
        <dbReference type="Proteomes" id="UP001499989"/>
    </source>
</evidence>
<accession>A0ABN3TGD2</accession>
<gene>
    <name evidence="2" type="ORF">GCM10010310_67840</name>
</gene>
<reference evidence="2 3" key="1">
    <citation type="journal article" date="2019" name="Int. J. Syst. Evol. Microbiol.">
        <title>The Global Catalogue of Microorganisms (GCM) 10K type strain sequencing project: providing services to taxonomists for standard genome sequencing and annotation.</title>
        <authorList>
            <consortium name="The Broad Institute Genomics Platform"/>
            <consortium name="The Broad Institute Genome Sequencing Center for Infectious Disease"/>
            <person name="Wu L."/>
            <person name="Ma J."/>
        </authorList>
    </citation>
    <scope>NUCLEOTIDE SEQUENCE [LARGE SCALE GENOMIC DNA]</scope>
    <source>
        <strain evidence="2 3">JCM 4531</strain>
    </source>
</reference>
<keyword evidence="1" id="KW-0812">Transmembrane</keyword>
<protein>
    <submittedName>
        <fullName evidence="2">Uncharacterized protein</fullName>
    </submittedName>
</protein>
<keyword evidence="1" id="KW-0472">Membrane</keyword>